<evidence type="ECO:0000256" key="10">
    <source>
        <dbReference type="ARBA" id="ARBA00023136"/>
    </source>
</evidence>
<sequence length="450" mass="49884">MYRSRRHRNTKETLAVLDRLDLDTEKPSEEEVAKKFGFEDDYYHGRLSWWQKVKPKIWSLFDEPYSSNAAKIVGVMSVFFICISILSFCLKTHPDMRVPVIKNITVNTTSNTSSWVLDKTATNAHDAFFYIECICNAWFTIEILSRFISCPNKCEFIKASVNIIDYIATLSFYIDFVLQKVASDVENADILEFFSIIRIMRLFKLTRHSSGLKILIQTFRASAKELTLLVFFLVLGIVIFASLVYYAERIQANPHNDFNSIPLGLWWALVTMTTVGYGDMAPKTYVGMFVGALCALAGVLTIALPVPVIVANFAMYYSHTQARAKLPKKRRRVLPVEQLRGPRMPGQPPLPGAPGWTPGQPGQNQGGGGGGGGGNGGGSAPSRRMNAVKSNHPKEGMASKMENVPVRVGMTVNLNRNGVGLQQNTNTVVNKKNVATVPGDSTSVKQKTTS</sequence>
<dbReference type="Pfam" id="PF00520">
    <property type="entry name" value="Ion_trans"/>
    <property type="match status" value="1"/>
</dbReference>
<dbReference type="InterPro" id="IPR005821">
    <property type="entry name" value="Ion_trans_dom"/>
</dbReference>
<feature type="region of interest" description="Disordered" evidence="12">
    <location>
        <begin position="337"/>
        <end position="395"/>
    </location>
</feature>
<evidence type="ECO:0000256" key="9">
    <source>
        <dbReference type="ARBA" id="ARBA00023065"/>
    </source>
</evidence>
<feature type="transmembrane region" description="Helical" evidence="13">
    <location>
        <begin position="226"/>
        <end position="246"/>
    </location>
</feature>
<keyword evidence="2" id="KW-0813">Transport</keyword>
<evidence type="ECO:0000256" key="13">
    <source>
        <dbReference type="SAM" id="Phobius"/>
    </source>
</evidence>
<evidence type="ECO:0000256" key="4">
    <source>
        <dbReference type="ARBA" id="ARBA00022692"/>
    </source>
</evidence>
<keyword evidence="9" id="KW-0406">Ion transport</keyword>
<dbReference type="PRINTS" id="PR01498">
    <property type="entry name" value="SHAWCHANNEL"/>
</dbReference>
<dbReference type="Gene3D" id="1.10.287.70">
    <property type="match status" value="1"/>
</dbReference>
<dbReference type="PRINTS" id="PR00169">
    <property type="entry name" value="KCHANNEL"/>
</dbReference>
<dbReference type="PANTHER" id="PTHR11537:SF252">
    <property type="entry name" value="POTASSIUM VOLTAGE-GATED CHANNEL PROTEIN SHAW"/>
    <property type="match status" value="1"/>
</dbReference>
<feature type="compositionally biased region" description="Gly residues" evidence="12">
    <location>
        <begin position="364"/>
        <end position="379"/>
    </location>
</feature>
<evidence type="ECO:0000256" key="2">
    <source>
        <dbReference type="ARBA" id="ARBA00022448"/>
    </source>
</evidence>
<feature type="domain" description="Ion transport" evidence="14">
    <location>
        <begin position="71"/>
        <end position="321"/>
    </location>
</feature>
<evidence type="ECO:0000313" key="15">
    <source>
        <dbReference type="EMBL" id="KAK6627918.1"/>
    </source>
</evidence>
<gene>
    <name evidence="15" type="ORF">RUM44_010400</name>
</gene>
<evidence type="ECO:0000256" key="11">
    <source>
        <dbReference type="ARBA" id="ARBA00023303"/>
    </source>
</evidence>
<evidence type="ECO:0000259" key="14">
    <source>
        <dbReference type="Pfam" id="PF00520"/>
    </source>
</evidence>
<proteinExistence type="predicted"/>
<evidence type="ECO:0000256" key="8">
    <source>
        <dbReference type="ARBA" id="ARBA00022989"/>
    </source>
</evidence>
<evidence type="ECO:0000256" key="3">
    <source>
        <dbReference type="ARBA" id="ARBA00022538"/>
    </source>
</evidence>
<comment type="caution">
    <text evidence="15">The sequence shown here is derived from an EMBL/GenBank/DDBJ whole genome shotgun (WGS) entry which is preliminary data.</text>
</comment>
<dbReference type="InterPro" id="IPR003968">
    <property type="entry name" value="K_chnl_volt-dep_Kv"/>
</dbReference>
<protein>
    <recommendedName>
        <fullName evidence="14">Ion transport domain-containing protein</fullName>
    </recommendedName>
</protein>
<name>A0ABR1AVR0_POLSC</name>
<keyword evidence="10 13" id="KW-0472">Membrane</keyword>
<keyword evidence="16" id="KW-1185">Reference proteome</keyword>
<keyword evidence="3" id="KW-0633">Potassium transport</keyword>
<keyword evidence="11" id="KW-0407">Ion channel</keyword>
<comment type="subcellular location">
    <subcellularLocation>
        <location evidence="1">Membrane</location>
        <topology evidence="1">Multi-pass membrane protein</topology>
    </subcellularLocation>
</comment>
<evidence type="ECO:0000256" key="6">
    <source>
        <dbReference type="ARBA" id="ARBA00022882"/>
    </source>
</evidence>
<evidence type="ECO:0000256" key="5">
    <source>
        <dbReference type="ARBA" id="ARBA00022826"/>
    </source>
</evidence>
<dbReference type="Gene3D" id="1.20.120.350">
    <property type="entry name" value="Voltage-gated potassium channels. Chain C"/>
    <property type="match status" value="1"/>
</dbReference>
<dbReference type="EMBL" id="JAWJWF010000045">
    <property type="protein sequence ID" value="KAK6627918.1"/>
    <property type="molecule type" value="Genomic_DNA"/>
</dbReference>
<evidence type="ECO:0000256" key="12">
    <source>
        <dbReference type="SAM" id="MobiDB-lite"/>
    </source>
</evidence>
<feature type="transmembrane region" description="Helical" evidence="13">
    <location>
        <begin position="289"/>
        <end position="317"/>
    </location>
</feature>
<evidence type="ECO:0000313" key="16">
    <source>
        <dbReference type="Proteomes" id="UP001359485"/>
    </source>
</evidence>
<reference evidence="15 16" key="1">
    <citation type="submission" date="2023-09" db="EMBL/GenBank/DDBJ databases">
        <title>Genomes of two closely related lineages of the louse Polyplax serrata with different host specificities.</title>
        <authorList>
            <person name="Martinu J."/>
            <person name="Tarabai H."/>
            <person name="Stefka J."/>
            <person name="Hypsa V."/>
        </authorList>
    </citation>
    <scope>NUCLEOTIDE SEQUENCE [LARGE SCALE GENOMIC DNA]</scope>
    <source>
        <strain evidence="15">98ZLc_SE</strain>
    </source>
</reference>
<feature type="transmembrane region" description="Helical" evidence="13">
    <location>
        <begin position="258"/>
        <end position="277"/>
    </location>
</feature>
<dbReference type="InterPro" id="IPR003974">
    <property type="entry name" value="K_chnl_volt-dep_Kv3"/>
</dbReference>
<dbReference type="InterPro" id="IPR027359">
    <property type="entry name" value="Volt_channel_dom_sf"/>
</dbReference>
<dbReference type="PRINTS" id="PR01491">
    <property type="entry name" value="KVCHANNEL"/>
</dbReference>
<keyword evidence="5" id="KW-0631">Potassium channel</keyword>
<feature type="transmembrane region" description="Helical" evidence="13">
    <location>
        <begin position="69"/>
        <end position="90"/>
    </location>
</feature>
<keyword evidence="8 13" id="KW-1133">Transmembrane helix</keyword>
<dbReference type="Proteomes" id="UP001359485">
    <property type="component" value="Unassembled WGS sequence"/>
</dbReference>
<keyword evidence="4 13" id="KW-0812">Transmembrane</keyword>
<evidence type="ECO:0000256" key="1">
    <source>
        <dbReference type="ARBA" id="ARBA00004141"/>
    </source>
</evidence>
<evidence type="ECO:0000256" key="7">
    <source>
        <dbReference type="ARBA" id="ARBA00022958"/>
    </source>
</evidence>
<dbReference type="PANTHER" id="PTHR11537">
    <property type="entry name" value="VOLTAGE-GATED POTASSIUM CHANNEL"/>
    <property type="match status" value="1"/>
</dbReference>
<keyword evidence="6" id="KW-0851">Voltage-gated channel</keyword>
<keyword evidence="7" id="KW-0630">Potassium</keyword>
<dbReference type="InterPro" id="IPR028325">
    <property type="entry name" value="VG_K_chnl"/>
</dbReference>
<dbReference type="SUPFAM" id="SSF81324">
    <property type="entry name" value="Voltage-gated potassium channels"/>
    <property type="match status" value="1"/>
</dbReference>
<organism evidence="15 16">
    <name type="scientific">Polyplax serrata</name>
    <name type="common">Common mouse louse</name>
    <dbReference type="NCBI Taxonomy" id="468196"/>
    <lineage>
        <taxon>Eukaryota</taxon>
        <taxon>Metazoa</taxon>
        <taxon>Ecdysozoa</taxon>
        <taxon>Arthropoda</taxon>
        <taxon>Hexapoda</taxon>
        <taxon>Insecta</taxon>
        <taxon>Pterygota</taxon>
        <taxon>Neoptera</taxon>
        <taxon>Paraneoptera</taxon>
        <taxon>Psocodea</taxon>
        <taxon>Troctomorpha</taxon>
        <taxon>Phthiraptera</taxon>
        <taxon>Anoplura</taxon>
        <taxon>Polyplacidae</taxon>
        <taxon>Polyplax</taxon>
    </lineage>
</organism>
<accession>A0ABR1AVR0</accession>